<protein>
    <recommendedName>
        <fullName evidence="4">Retrotransposon gag domain-containing protein</fullName>
    </recommendedName>
</protein>
<evidence type="ECO:0000313" key="2">
    <source>
        <dbReference type="EMBL" id="MBA0751280.1"/>
    </source>
</evidence>
<gene>
    <name evidence="2" type="ORF">Gogos_000215</name>
</gene>
<proteinExistence type="predicted"/>
<dbReference type="OrthoDB" id="1001545at2759"/>
<dbReference type="Proteomes" id="UP000593579">
    <property type="component" value="Unassembled WGS sequence"/>
</dbReference>
<reference evidence="2 3" key="1">
    <citation type="journal article" date="2019" name="Genome Biol. Evol.">
        <title>Insights into the evolution of the New World diploid cottons (Gossypium, subgenus Houzingenia) based on genome sequencing.</title>
        <authorList>
            <person name="Grover C.E."/>
            <person name="Arick M.A. 2nd"/>
            <person name="Thrash A."/>
            <person name="Conover J.L."/>
            <person name="Sanders W.S."/>
            <person name="Peterson D.G."/>
            <person name="Frelichowski J.E."/>
            <person name="Scheffler J.A."/>
            <person name="Scheffler B.E."/>
            <person name="Wendel J.F."/>
        </authorList>
    </citation>
    <scope>NUCLEOTIDE SEQUENCE [LARGE SCALE GENOMIC DNA]</scope>
    <source>
        <strain evidence="2">5</strain>
        <tissue evidence="2">Leaf</tissue>
    </source>
</reference>
<evidence type="ECO:0008006" key="4">
    <source>
        <dbReference type="Google" id="ProtNLM"/>
    </source>
</evidence>
<sequence length="170" mass="19535">MVLAVKKEIEELKGELTIYKAALSNGMLFSRPKQQAMNVPKLEKFKGARSARDVDFLWEMEQYFQTMGIEANAIRVNTASIYFTNVALLWWRQSFVEFGLTKDEFESSKPNGKGNGERNHEEDEEEHSDDRNSTDSTSGNEKPRDAKYGFNNPRDNGKRIKCFICQGPHM</sequence>
<feature type="region of interest" description="Disordered" evidence="1">
    <location>
        <begin position="105"/>
        <end position="159"/>
    </location>
</feature>
<dbReference type="AlphaFoldDB" id="A0A7J9CS08"/>
<feature type="non-terminal residue" evidence="2">
    <location>
        <position position="1"/>
    </location>
</feature>
<comment type="caution">
    <text evidence="2">The sequence shown here is derived from an EMBL/GenBank/DDBJ whole genome shotgun (WGS) entry which is preliminary data.</text>
</comment>
<evidence type="ECO:0000313" key="3">
    <source>
        <dbReference type="Proteomes" id="UP000593579"/>
    </source>
</evidence>
<keyword evidence="3" id="KW-1185">Reference proteome</keyword>
<organism evidence="2 3">
    <name type="scientific">Gossypium gossypioides</name>
    <name type="common">Mexican cotton</name>
    <name type="synonym">Selera gossypioides</name>
    <dbReference type="NCBI Taxonomy" id="34282"/>
    <lineage>
        <taxon>Eukaryota</taxon>
        <taxon>Viridiplantae</taxon>
        <taxon>Streptophyta</taxon>
        <taxon>Embryophyta</taxon>
        <taxon>Tracheophyta</taxon>
        <taxon>Spermatophyta</taxon>
        <taxon>Magnoliopsida</taxon>
        <taxon>eudicotyledons</taxon>
        <taxon>Gunneridae</taxon>
        <taxon>Pentapetalae</taxon>
        <taxon>rosids</taxon>
        <taxon>malvids</taxon>
        <taxon>Malvales</taxon>
        <taxon>Malvaceae</taxon>
        <taxon>Malvoideae</taxon>
        <taxon>Gossypium</taxon>
    </lineage>
</organism>
<dbReference type="EMBL" id="JABEZY010000013">
    <property type="protein sequence ID" value="MBA0751280.1"/>
    <property type="molecule type" value="Genomic_DNA"/>
</dbReference>
<evidence type="ECO:0000256" key="1">
    <source>
        <dbReference type="SAM" id="MobiDB-lite"/>
    </source>
</evidence>
<accession>A0A7J9CS08</accession>
<name>A0A7J9CS08_GOSGO</name>